<dbReference type="PANTHER" id="PTHR11920:SF494">
    <property type="entry name" value="ATRIAL NATRIURETIC PEPTIDE RECEPTOR 2"/>
    <property type="match status" value="1"/>
</dbReference>
<dbReference type="PRINTS" id="PR00255">
    <property type="entry name" value="NATPEPTIDER"/>
</dbReference>
<evidence type="ECO:0000256" key="1">
    <source>
        <dbReference type="ARBA" id="ARBA00001436"/>
    </source>
</evidence>
<sequence>MIYSNRFLVFFSLLATTCANLSQLNLCMSSNDLVLPKDNHTIFENLTILVEVLLPCKKPDVLSYTQVIPGIRLGIKHYYQDHVKPCRIELHYRDTACNNALAPYQAFEAYNAGPPHLILGPVCDYALAGAARFVKFWNISLITAGGFASAFHAAKHNFSHEFHLLTTTGLSQMGIAEAIVQFGRKFNWKNYKLIFEPEDTDKYADMEQFCGNILKAFTKELQTTRLGSYTAFSWNDGSIDESIKDKARRVLQKEVGNNYAIILLCLSKNITRELLLVAEELNMIDSGEYIFIDIEMFKSQKQDPRRLGLLTSDEASNFRIKKSLQSVVLVTAFLPDKTNSTFSHFFEELYNETAKEVESNSQEVNPVAIGFYDAITIYTQVINEMRNDLEDITNGFYVTNRLKNRTFYGRLGPIFIDKDGNRETDYSFLNYNPETELFEPIIHFNGTTKSFISHDSRGWRWPNGDDAPPDTPTCGFDNSKCAATSLPRYIVAIISLVIAFCVFGTIALFIYSGLQSDNLSRRFKREAQLVSMTWKIMWKDIALTTSRKNCWNSESRITLMGKNNLRGGSFFETQSTFMSTTALQNEENNSRTVTFSNAFYKGNLVALKKLPVTKIELNRPLLLEMKILKDLQCDHVVRFIGACIEPSHCCLITEFCAKKSLQHILENEEINLDWTFRTSLMTDIVKGMHYLHNTDLKSHGHLTSSNCVVDSRFVLKISDFGLPYLRYEKAKEDEENLEMYNKSNSY</sequence>
<keyword evidence="5 15" id="KW-0732">Signal</keyword>
<dbReference type="STRING" id="126957.T1JFG2"/>
<evidence type="ECO:0000256" key="8">
    <source>
        <dbReference type="ARBA" id="ARBA00023134"/>
    </source>
</evidence>
<dbReference type="SUPFAM" id="SSF56112">
    <property type="entry name" value="Protein kinase-like (PK-like)"/>
    <property type="match status" value="1"/>
</dbReference>
<dbReference type="InterPro" id="IPR028082">
    <property type="entry name" value="Peripla_BP_I"/>
</dbReference>
<dbReference type="Gene3D" id="1.10.510.10">
    <property type="entry name" value="Transferase(Phosphotransferase) domain 1"/>
    <property type="match status" value="1"/>
</dbReference>
<accession>T1JFG2</accession>
<keyword evidence="8" id="KW-0342">GTP-binding</keyword>
<dbReference type="Pfam" id="PF07714">
    <property type="entry name" value="PK_Tyr_Ser-Thr"/>
    <property type="match status" value="1"/>
</dbReference>
<dbReference type="InterPro" id="IPR050401">
    <property type="entry name" value="Cyclic_nucleotide_synthase"/>
</dbReference>
<protein>
    <recommendedName>
        <fullName evidence="3">guanylate cyclase</fullName>
        <ecNumber evidence="3">4.6.1.2</ecNumber>
    </recommendedName>
</protein>
<feature type="transmembrane region" description="Helical" evidence="14">
    <location>
        <begin position="489"/>
        <end position="514"/>
    </location>
</feature>
<keyword evidence="7 14" id="KW-1133">Transmembrane helix</keyword>
<dbReference type="eggNOG" id="KOG1023">
    <property type="taxonomic scope" value="Eukaryota"/>
</dbReference>
<dbReference type="SMART" id="SM00219">
    <property type="entry name" value="TyrKc"/>
    <property type="match status" value="1"/>
</dbReference>
<dbReference type="OMA" id="AGKRIHW"/>
<dbReference type="AlphaFoldDB" id="T1JFG2"/>
<evidence type="ECO:0000256" key="11">
    <source>
        <dbReference type="ARBA" id="ARBA00023180"/>
    </source>
</evidence>
<evidence type="ECO:0000256" key="12">
    <source>
        <dbReference type="ARBA" id="ARBA00023239"/>
    </source>
</evidence>
<keyword evidence="6" id="KW-0547">Nucleotide-binding</keyword>
<dbReference type="GO" id="GO:0005524">
    <property type="term" value="F:ATP binding"/>
    <property type="evidence" value="ECO:0007669"/>
    <property type="project" value="InterPro"/>
</dbReference>
<keyword evidence="11" id="KW-0325">Glycoprotein</keyword>
<dbReference type="Pfam" id="PF01094">
    <property type="entry name" value="ANF_receptor"/>
    <property type="match status" value="1"/>
</dbReference>
<feature type="domain" description="Protein kinase" evidence="16">
    <location>
        <begin position="559"/>
        <end position="746"/>
    </location>
</feature>
<dbReference type="InterPro" id="IPR001170">
    <property type="entry name" value="ANPR/GUC"/>
</dbReference>
<dbReference type="GO" id="GO:0005525">
    <property type="term" value="F:GTP binding"/>
    <property type="evidence" value="ECO:0007669"/>
    <property type="project" value="UniProtKB-KW"/>
</dbReference>
<reference evidence="18" key="1">
    <citation type="submission" date="2011-05" db="EMBL/GenBank/DDBJ databases">
        <authorList>
            <person name="Richards S.R."/>
            <person name="Qu J."/>
            <person name="Jiang H."/>
            <person name="Jhangiani S.N."/>
            <person name="Agravi P."/>
            <person name="Goodspeed R."/>
            <person name="Gross S."/>
            <person name="Mandapat C."/>
            <person name="Jackson L."/>
            <person name="Mathew T."/>
            <person name="Pu L."/>
            <person name="Thornton R."/>
            <person name="Saada N."/>
            <person name="Wilczek-Boney K.B."/>
            <person name="Lee S."/>
            <person name="Kovar C."/>
            <person name="Wu Y."/>
            <person name="Scherer S.E."/>
            <person name="Worley K.C."/>
            <person name="Muzny D.M."/>
            <person name="Gibbs R."/>
        </authorList>
    </citation>
    <scope>NUCLEOTIDE SEQUENCE</scope>
    <source>
        <strain evidence="18">Brora</strain>
    </source>
</reference>
<keyword evidence="12" id="KW-0456">Lyase</keyword>
<feature type="signal peptide" evidence="15">
    <location>
        <begin position="1"/>
        <end position="19"/>
    </location>
</feature>
<feature type="chain" id="PRO_5004580279" description="guanylate cyclase" evidence="15">
    <location>
        <begin position="20"/>
        <end position="746"/>
    </location>
</feature>
<dbReference type="GO" id="GO:0004383">
    <property type="term" value="F:guanylate cyclase activity"/>
    <property type="evidence" value="ECO:0007669"/>
    <property type="project" value="UniProtKB-EC"/>
</dbReference>
<evidence type="ECO:0000256" key="7">
    <source>
        <dbReference type="ARBA" id="ARBA00022989"/>
    </source>
</evidence>
<evidence type="ECO:0000256" key="6">
    <source>
        <dbReference type="ARBA" id="ARBA00022741"/>
    </source>
</evidence>
<dbReference type="EC" id="4.6.1.2" evidence="3"/>
<dbReference type="EnsemblMetazoa" id="SMAR012576-RA">
    <property type="protein sequence ID" value="SMAR012576-PA"/>
    <property type="gene ID" value="SMAR012576"/>
</dbReference>
<dbReference type="PANTHER" id="PTHR11920">
    <property type="entry name" value="GUANYLYL CYCLASE"/>
    <property type="match status" value="1"/>
</dbReference>
<evidence type="ECO:0000256" key="14">
    <source>
        <dbReference type="SAM" id="Phobius"/>
    </source>
</evidence>
<organism evidence="17 18">
    <name type="scientific">Strigamia maritima</name>
    <name type="common">European centipede</name>
    <name type="synonym">Geophilus maritimus</name>
    <dbReference type="NCBI Taxonomy" id="126957"/>
    <lineage>
        <taxon>Eukaryota</taxon>
        <taxon>Metazoa</taxon>
        <taxon>Ecdysozoa</taxon>
        <taxon>Arthropoda</taxon>
        <taxon>Myriapoda</taxon>
        <taxon>Chilopoda</taxon>
        <taxon>Pleurostigmophora</taxon>
        <taxon>Geophilomorpha</taxon>
        <taxon>Linotaeniidae</taxon>
        <taxon>Strigamia</taxon>
    </lineage>
</organism>
<keyword evidence="18" id="KW-1185">Reference proteome</keyword>
<dbReference type="GO" id="GO:0005886">
    <property type="term" value="C:plasma membrane"/>
    <property type="evidence" value="ECO:0007669"/>
    <property type="project" value="TreeGrafter"/>
</dbReference>
<evidence type="ECO:0000256" key="15">
    <source>
        <dbReference type="SAM" id="SignalP"/>
    </source>
</evidence>
<dbReference type="InterPro" id="IPR011009">
    <property type="entry name" value="Kinase-like_dom_sf"/>
</dbReference>
<evidence type="ECO:0000259" key="16">
    <source>
        <dbReference type="PROSITE" id="PS50011"/>
    </source>
</evidence>
<dbReference type="InterPro" id="IPR000719">
    <property type="entry name" value="Prot_kinase_dom"/>
</dbReference>
<evidence type="ECO:0000256" key="4">
    <source>
        <dbReference type="ARBA" id="ARBA00022692"/>
    </source>
</evidence>
<name>T1JFG2_STRMM</name>
<dbReference type="SUPFAM" id="SSF53822">
    <property type="entry name" value="Periplasmic binding protein-like I"/>
    <property type="match status" value="1"/>
</dbReference>
<proteinExistence type="predicted"/>
<dbReference type="GO" id="GO:0004016">
    <property type="term" value="F:adenylate cyclase activity"/>
    <property type="evidence" value="ECO:0007669"/>
    <property type="project" value="TreeGrafter"/>
</dbReference>
<keyword evidence="10" id="KW-0675">Receptor</keyword>
<evidence type="ECO:0000256" key="2">
    <source>
        <dbReference type="ARBA" id="ARBA00004479"/>
    </source>
</evidence>
<evidence type="ECO:0000313" key="17">
    <source>
        <dbReference type="EnsemblMetazoa" id="SMAR012576-PA"/>
    </source>
</evidence>
<evidence type="ECO:0000256" key="13">
    <source>
        <dbReference type="ARBA" id="ARBA00023293"/>
    </source>
</evidence>
<evidence type="ECO:0000313" key="18">
    <source>
        <dbReference type="Proteomes" id="UP000014500"/>
    </source>
</evidence>
<reference evidence="17" key="2">
    <citation type="submission" date="2015-02" db="UniProtKB">
        <authorList>
            <consortium name="EnsemblMetazoa"/>
        </authorList>
    </citation>
    <scope>IDENTIFICATION</scope>
</reference>
<dbReference type="InterPro" id="IPR020635">
    <property type="entry name" value="Tyr_kinase_cat_dom"/>
</dbReference>
<keyword evidence="13" id="KW-0141">cGMP biosynthesis</keyword>
<dbReference type="GO" id="GO:0007168">
    <property type="term" value="P:receptor guanylyl cyclase signaling pathway"/>
    <property type="evidence" value="ECO:0007669"/>
    <property type="project" value="TreeGrafter"/>
</dbReference>
<comment type="subcellular location">
    <subcellularLocation>
        <location evidence="2">Membrane</location>
        <topology evidence="2">Single-pass type I membrane protein</topology>
    </subcellularLocation>
</comment>
<dbReference type="InterPro" id="IPR001828">
    <property type="entry name" value="ANF_lig-bd_rcpt"/>
</dbReference>
<dbReference type="EMBL" id="JH432161">
    <property type="status" value="NOT_ANNOTATED_CDS"/>
    <property type="molecule type" value="Genomic_DNA"/>
</dbReference>
<dbReference type="InterPro" id="IPR001245">
    <property type="entry name" value="Ser-Thr/Tyr_kinase_cat_dom"/>
</dbReference>
<keyword evidence="4 14" id="KW-0812">Transmembrane</keyword>
<evidence type="ECO:0000256" key="3">
    <source>
        <dbReference type="ARBA" id="ARBA00012202"/>
    </source>
</evidence>
<dbReference type="Gene3D" id="3.40.50.2300">
    <property type="match status" value="3"/>
</dbReference>
<comment type="catalytic activity">
    <reaction evidence="1">
        <text>GTP = 3',5'-cyclic GMP + diphosphate</text>
        <dbReference type="Rhea" id="RHEA:13665"/>
        <dbReference type="ChEBI" id="CHEBI:33019"/>
        <dbReference type="ChEBI" id="CHEBI:37565"/>
        <dbReference type="ChEBI" id="CHEBI:57746"/>
        <dbReference type="EC" id="4.6.1.2"/>
    </reaction>
</comment>
<dbReference type="HOGENOM" id="CLU_013995_0_0_1"/>
<dbReference type="PROSITE" id="PS50011">
    <property type="entry name" value="PROTEIN_KINASE_DOM"/>
    <property type="match status" value="1"/>
</dbReference>
<evidence type="ECO:0000256" key="10">
    <source>
        <dbReference type="ARBA" id="ARBA00023170"/>
    </source>
</evidence>
<dbReference type="Proteomes" id="UP000014500">
    <property type="component" value="Unassembled WGS sequence"/>
</dbReference>
<keyword evidence="9 14" id="KW-0472">Membrane</keyword>
<dbReference type="PhylomeDB" id="T1JFG2"/>
<dbReference type="GO" id="GO:0004713">
    <property type="term" value="F:protein tyrosine kinase activity"/>
    <property type="evidence" value="ECO:0007669"/>
    <property type="project" value="InterPro"/>
</dbReference>
<evidence type="ECO:0000256" key="9">
    <source>
        <dbReference type="ARBA" id="ARBA00023136"/>
    </source>
</evidence>
<dbReference type="GO" id="GO:0001653">
    <property type="term" value="F:peptide receptor activity"/>
    <property type="evidence" value="ECO:0007669"/>
    <property type="project" value="TreeGrafter"/>
</dbReference>
<evidence type="ECO:0000256" key="5">
    <source>
        <dbReference type="ARBA" id="ARBA00022729"/>
    </source>
</evidence>